<name>A0A922I147_DERFA</name>
<sequence>MKMKKKKKMVELYRPQILFKCQPPPPPPQQQQHCIYYYITGFWPT</sequence>
<dbReference type="AlphaFoldDB" id="A0A922I147"/>
<keyword evidence="2" id="KW-1185">Reference proteome</keyword>
<proteinExistence type="predicted"/>
<reference evidence="1" key="2">
    <citation type="journal article" date="2022" name="Res Sq">
        <title>Comparative Genomics Reveals Insights into the Divergent Evolution of Astigmatic Mites and Household Pest Adaptations.</title>
        <authorList>
            <person name="Xiong Q."/>
            <person name="Wan A.T.-Y."/>
            <person name="Liu X.-Y."/>
            <person name="Fung C.S.-H."/>
            <person name="Xiao X."/>
            <person name="Malainual N."/>
            <person name="Hou J."/>
            <person name="Wang L."/>
            <person name="Wang M."/>
            <person name="Yang K."/>
            <person name="Cui Y."/>
            <person name="Leung E."/>
            <person name="Nong W."/>
            <person name="Shin S.-K."/>
            <person name="Au S."/>
            <person name="Jeong K.Y."/>
            <person name="Chew F.T."/>
            <person name="Hui J."/>
            <person name="Leung T.F."/>
            <person name="Tungtrongchitr A."/>
            <person name="Zhong N."/>
            <person name="Liu Z."/>
            <person name="Tsui S."/>
        </authorList>
    </citation>
    <scope>NUCLEOTIDE SEQUENCE</scope>
    <source>
        <strain evidence="1">Derf</strain>
        <tissue evidence="1">Whole organism</tissue>
    </source>
</reference>
<dbReference type="Proteomes" id="UP000790347">
    <property type="component" value="Unassembled WGS sequence"/>
</dbReference>
<gene>
    <name evidence="1" type="ORF">DERF_007813</name>
</gene>
<organism evidence="1 2">
    <name type="scientific">Dermatophagoides farinae</name>
    <name type="common">American house dust mite</name>
    <dbReference type="NCBI Taxonomy" id="6954"/>
    <lineage>
        <taxon>Eukaryota</taxon>
        <taxon>Metazoa</taxon>
        <taxon>Ecdysozoa</taxon>
        <taxon>Arthropoda</taxon>
        <taxon>Chelicerata</taxon>
        <taxon>Arachnida</taxon>
        <taxon>Acari</taxon>
        <taxon>Acariformes</taxon>
        <taxon>Sarcoptiformes</taxon>
        <taxon>Astigmata</taxon>
        <taxon>Psoroptidia</taxon>
        <taxon>Analgoidea</taxon>
        <taxon>Pyroglyphidae</taxon>
        <taxon>Dermatophagoidinae</taxon>
        <taxon>Dermatophagoides</taxon>
    </lineage>
</organism>
<dbReference type="EMBL" id="ASGP02000003">
    <property type="protein sequence ID" value="KAH9517117.1"/>
    <property type="molecule type" value="Genomic_DNA"/>
</dbReference>
<evidence type="ECO:0000313" key="2">
    <source>
        <dbReference type="Proteomes" id="UP000790347"/>
    </source>
</evidence>
<protein>
    <submittedName>
        <fullName evidence="1">Uncharacterized protein</fullName>
    </submittedName>
</protein>
<evidence type="ECO:0000313" key="1">
    <source>
        <dbReference type="EMBL" id="KAH9517117.1"/>
    </source>
</evidence>
<accession>A0A922I147</accession>
<reference evidence="1" key="1">
    <citation type="submission" date="2013-05" db="EMBL/GenBank/DDBJ databases">
        <authorList>
            <person name="Yim A.K.Y."/>
            <person name="Chan T.F."/>
            <person name="Ji K.M."/>
            <person name="Liu X.Y."/>
            <person name="Zhou J.W."/>
            <person name="Li R.Q."/>
            <person name="Yang K.Y."/>
            <person name="Li J."/>
            <person name="Li M."/>
            <person name="Law P.T.W."/>
            <person name="Wu Y.L."/>
            <person name="Cai Z.L."/>
            <person name="Qin H."/>
            <person name="Bao Y."/>
            <person name="Leung R.K.K."/>
            <person name="Ng P.K.S."/>
            <person name="Zou J."/>
            <person name="Zhong X.J."/>
            <person name="Ran P.X."/>
            <person name="Zhong N.S."/>
            <person name="Liu Z.G."/>
            <person name="Tsui S.K.W."/>
        </authorList>
    </citation>
    <scope>NUCLEOTIDE SEQUENCE</scope>
    <source>
        <strain evidence="1">Derf</strain>
        <tissue evidence="1">Whole organism</tissue>
    </source>
</reference>
<comment type="caution">
    <text evidence="1">The sequence shown here is derived from an EMBL/GenBank/DDBJ whole genome shotgun (WGS) entry which is preliminary data.</text>
</comment>